<evidence type="ECO:0000256" key="1">
    <source>
        <dbReference type="SAM" id="SignalP"/>
    </source>
</evidence>
<protein>
    <submittedName>
        <fullName evidence="2">Uncharacterized protein</fullName>
    </submittedName>
</protein>
<evidence type="ECO:0000313" key="3">
    <source>
        <dbReference type="Proteomes" id="UP000422644"/>
    </source>
</evidence>
<gene>
    <name evidence="2" type="ORF">JMUB3870_2214</name>
</gene>
<keyword evidence="1" id="KW-0732">Signal</keyword>
<dbReference type="Proteomes" id="UP000422644">
    <property type="component" value="Chromosome"/>
</dbReference>
<dbReference type="AlphaFoldDB" id="A0A510K4F5"/>
<reference evidence="2 3" key="1">
    <citation type="submission" date="2019-07" db="EMBL/GenBank/DDBJ databases">
        <title>Complete Genome Sequence of Leptotrichia trevisanii Strain JMUB3870.</title>
        <authorList>
            <person name="Watanabe S."/>
            <person name="Cui L."/>
        </authorList>
    </citation>
    <scope>NUCLEOTIDE SEQUENCE [LARGE SCALE GENOMIC DNA]</scope>
    <source>
        <strain evidence="2 3">JMUB3870</strain>
    </source>
</reference>
<organism evidence="2 3">
    <name type="scientific">Leptotrichia trevisanii</name>
    <dbReference type="NCBI Taxonomy" id="109328"/>
    <lineage>
        <taxon>Bacteria</taxon>
        <taxon>Fusobacteriati</taxon>
        <taxon>Fusobacteriota</taxon>
        <taxon>Fusobacteriia</taxon>
        <taxon>Fusobacteriales</taxon>
        <taxon>Leptotrichiaceae</taxon>
        <taxon>Leptotrichia</taxon>
    </lineage>
</organism>
<feature type="chain" id="PRO_5021858422" evidence="1">
    <location>
        <begin position="22"/>
        <end position="208"/>
    </location>
</feature>
<feature type="signal peptide" evidence="1">
    <location>
        <begin position="1"/>
        <end position="21"/>
    </location>
</feature>
<evidence type="ECO:0000313" key="2">
    <source>
        <dbReference type="EMBL" id="BBM46087.1"/>
    </source>
</evidence>
<keyword evidence="3" id="KW-1185">Reference proteome</keyword>
<sequence>MKILYIFLFSLYFLSSKNMLAISQNSISNCYLNISDEEIYNPNKIVERPIKNIELNIRNNHKFKINRKKYIDFSHWNVSEINIFENKEIYLKIVKEIRGINHIVFENKNLGIIEKLNLSTEAILSISNDNISFFPEEITSKENIVKNQNSDETNPKIIKFNEEKIKNPIVYEIVYKGYMFKLIGNENLYQNQEIKRFIRYLKSLEIYM</sequence>
<accession>A0A510K4F5</accession>
<name>A0A510K4F5_9FUSO</name>
<dbReference type="EMBL" id="AP019831">
    <property type="protein sequence ID" value="BBM46087.1"/>
    <property type="molecule type" value="Genomic_DNA"/>
</dbReference>
<proteinExistence type="predicted"/>
<dbReference type="RefSeq" id="WP_026748912.1">
    <property type="nucleotide sequence ID" value="NZ_AP019831.1"/>
</dbReference>